<dbReference type="Gene3D" id="1.10.260.40">
    <property type="entry name" value="lambda repressor-like DNA-binding domains"/>
    <property type="match status" value="1"/>
</dbReference>
<keyword evidence="8" id="KW-0479">Metal-binding</keyword>
<feature type="transmembrane region" description="Helical" evidence="13">
    <location>
        <begin position="80"/>
        <end position="108"/>
    </location>
</feature>
<dbReference type="Pfam" id="PF00046">
    <property type="entry name" value="Homeodomain"/>
    <property type="match status" value="1"/>
</dbReference>
<evidence type="ECO:0000259" key="17">
    <source>
        <dbReference type="PROSITE" id="PS51042"/>
    </source>
</evidence>
<dbReference type="PROSITE" id="PS50181">
    <property type="entry name" value="FBOX"/>
    <property type="match status" value="1"/>
</dbReference>
<dbReference type="SMART" id="SM00389">
    <property type="entry name" value="HOX"/>
    <property type="match status" value="1"/>
</dbReference>
<keyword evidence="8" id="KW-0862">Zinc</keyword>
<evidence type="ECO:0000256" key="7">
    <source>
        <dbReference type="ARBA" id="ARBA00023242"/>
    </source>
</evidence>
<evidence type="ECO:0000256" key="9">
    <source>
        <dbReference type="PROSITE-ProRule" id="PRU00108"/>
    </source>
</evidence>
<evidence type="ECO:0000256" key="5">
    <source>
        <dbReference type="ARBA" id="ARBA00023155"/>
    </source>
</evidence>
<keyword evidence="3 11" id="KW-0805">Transcription regulation</keyword>
<keyword evidence="19" id="KW-1185">Reference proteome</keyword>
<feature type="transmembrane region" description="Helical" evidence="13">
    <location>
        <begin position="49"/>
        <end position="68"/>
    </location>
</feature>
<dbReference type="PANTHER" id="PTHR14057:SF32">
    <property type="entry name" value="HOMEOBOX PROTEIN CEH-21-RELATED"/>
    <property type="match status" value="1"/>
</dbReference>
<dbReference type="InterPro" id="IPR000679">
    <property type="entry name" value="Znf_GATA"/>
</dbReference>
<dbReference type="Proteomes" id="UP000008281">
    <property type="component" value="Unassembled WGS sequence"/>
</dbReference>
<evidence type="ECO:0000259" key="14">
    <source>
        <dbReference type="PROSITE" id="PS50071"/>
    </source>
</evidence>
<dbReference type="Pfam" id="PF00646">
    <property type="entry name" value="F-box"/>
    <property type="match status" value="1"/>
</dbReference>
<dbReference type="eggNOG" id="KOG2252">
    <property type="taxonomic scope" value="Eukaryota"/>
</dbReference>
<proteinExistence type="inferred from homology"/>
<feature type="region of interest" description="Disordered" evidence="12">
    <location>
        <begin position="730"/>
        <end position="761"/>
    </location>
</feature>
<dbReference type="Pfam" id="PF01827">
    <property type="entry name" value="FTH"/>
    <property type="match status" value="1"/>
</dbReference>
<dbReference type="GO" id="GO:0000981">
    <property type="term" value="F:DNA-binding transcription factor activity, RNA polymerase II-specific"/>
    <property type="evidence" value="ECO:0007669"/>
    <property type="project" value="TreeGrafter"/>
</dbReference>
<evidence type="ECO:0000313" key="18">
    <source>
        <dbReference type="EMBL" id="EFP08808.1"/>
    </source>
</evidence>
<dbReference type="InterPro" id="IPR003350">
    <property type="entry name" value="CUT_dom"/>
</dbReference>
<evidence type="ECO:0000256" key="11">
    <source>
        <dbReference type="RuleBase" id="RU361129"/>
    </source>
</evidence>
<dbReference type="CDD" id="cd00086">
    <property type="entry name" value="homeodomain"/>
    <property type="match status" value="1"/>
</dbReference>
<dbReference type="InterPro" id="IPR013088">
    <property type="entry name" value="Znf_NHR/GATA"/>
</dbReference>
<evidence type="ECO:0000256" key="1">
    <source>
        <dbReference type="ARBA" id="ARBA00004123"/>
    </source>
</evidence>
<dbReference type="Pfam" id="PF00320">
    <property type="entry name" value="GATA"/>
    <property type="match status" value="1"/>
</dbReference>
<accession>E3MTJ6</accession>
<dbReference type="Gene3D" id="1.10.10.60">
    <property type="entry name" value="Homeodomain-like"/>
    <property type="match status" value="1"/>
</dbReference>
<dbReference type="InterPro" id="IPR002900">
    <property type="entry name" value="DUF38/FTH_CAE_spp"/>
</dbReference>
<dbReference type="PROSITE" id="PS50071">
    <property type="entry name" value="HOMEOBOX_2"/>
    <property type="match status" value="1"/>
</dbReference>
<dbReference type="InterPro" id="IPR010982">
    <property type="entry name" value="Lambda_DNA-bd_dom_sf"/>
</dbReference>
<dbReference type="GO" id="GO:0000978">
    <property type="term" value="F:RNA polymerase II cis-regulatory region sequence-specific DNA binding"/>
    <property type="evidence" value="ECO:0007669"/>
    <property type="project" value="TreeGrafter"/>
</dbReference>
<dbReference type="InParanoid" id="E3MTJ6"/>
<feature type="domain" description="F-box" evidence="16">
    <location>
        <begin position="1028"/>
        <end position="1075"/>
    </location>
</feature>
<gene>
    <name evidence="18" type="ORF">CRE_19829</name>
</gene>
<dbReference type="GO" id="GO:0008270">
    <property type="term" value="F:zinc ion binding"/>
    <property type="evidence" value="ECO:0007669"/>
    <property type="project" value="UniProtKB-KW"/>
</dbReference>
<reference evidence="18" key="1">
    <citation type="submission" date="2007-07" db="EMBL/GenBank/DDBJ databases">
        <title>PCAP assembly of the Caenorhabditis remanei genome.</title>
        <authorList>
            <consortium name="The Caenorhabditis remanei Sequencing Consortium"/>
            <person name="Wilson R.K."/>
        </authorList>
    </citation>
    <scope>NUCLEOTIDE SEQUENCE [LARGE SCALE GENOMIC DNA]</scope>
    <source>
        <strain evidence="18">PB4641</strain>
    </source>
</reference>
<keyword evidence="13" id="KW-0472">Membrane</keyword>
<evidence type="ECO:0000259" key="15">
    <source>
        <dbReference type="PROSITE" id="PS50114"/>
    </source>
</evidence>
<feature type="transmembrane region" description="Helical" evidence="13">
    <location>
        <begin position="252"/>
        <end position="271"/>
    </location>
</feature>
<evidence type="ECO:0000256" key="13">
    <source>
        <dbReference type="SAM" id="Phobius"/>
    </source>
</evidence>
<feature type="transmembrane region" description="Helical" evidence="13">
    <location>
        <begin position="131"/>
        <end position="149"/>
    </location>
</feature>
<dbReference type="FunFam" id="1.10.260.40:FF:000005">
    <property type="entry name" value="One cut domain family member"/>
    <property type="match status" value="1"/>
</dbReference>
<dbReference type="GO" id="GO:0005634">
    <property type="term" value="C:nucleus"/>
    <property type="evidence" value="ECO:0007669"/>
    <property type="project" value="UniProtKB-SubCell"/>
</dbReference>
<dbReference type="CDD" id="cd00202">
    <property type="entry name" value="ZnF_GATA"/>
    <property type="match status" value="1"/>
</dbReference>
<keyword evidence="7 9" id="KW-0539">Nucleus</keyword>
<dbReference type="HOGENOM" id="CLU_259060_0_0_1"/>
<dbReference type="SUPFAM" id="SSF57716">
    <property type="entry name" value="Glucocorticoid receptor-like (DNA-binding domain)"/>
    <property type="match status" value="1"/>
</dbReference>
<evidence type="ECO:0000256" key="8">
    <source>
        <dbReference type="PROSITE-ProRule" id="PRU00094"/>
    </source>
</evidence>
<dbReference type="SMART" id="SM00401">
    <property type="entry name" value="ZnF_GATA"/>
    <property type="match status" value="1"/>
</dbReference>
<dbReference type="PROSITE" id="PS50114">
    <property type="entry name" value="GATA_ZN_FINGER_2"/>
    <property type="match status" value="1"/>
</dbReference>
<evidence type="ECO:0000256" key="3">
    <source>
        <dbReference type="ARBA" id="ARBA00023015"/>
    </source>
</evidence>
<dbReference type="OrthoDB" id="515401at2759"/>
<dbReference type="PANTHER" id="PTHR14057">
    <property type="entry name" value="TRANSCRIPTION FACTOR ONECUT"/>
    <property type="match status" value="1"/>
</dbReference>
<dbReference type="InterPro" id="IPR009057">
    <property type="entry name" value="Homeodomain-like_sf"/>
</dbReference>
<keyword evidence="6 11" id="KW-0804">Transcription</keyword>
<dbReference type="InterPro" id="IPR001810">
    <property type="entry name" value="F-box_dom"/>
</dbReference>
<evidence type="ECO:0000259" key="16">
    <source>
        <dbReference type="PROSITE" id="PS50181"/>
    </source>
</evidence>
<evidence type="ECO:0000256" key="6">
    <source>
        <dbReference type="ARBA" id="ARBA00023163"/>
    </source>
</evidence>
<dbReference type="InterPro" id="IPR036047">
    <property type="entry name" value="F-box-like_dom_sf"/>
</dbReference>
<dbReference type="SUPFAM" id="SSF47413">
    <property type="entry name" value="lambda repressor-like DNA-binding domains"/>
    <property type="match status" value="1"/>
</dbReference>
<feature type="DNA-binding region" description="Homeobox" evidence="9">
    <location>
        <begin position="862"/>
        <end position="921"/>
    </location>
</feature>
<dbReference type="SUPFAM" id="SSF81383">
    <property type="entry name" value="F-box domain"/>
    <property type="match status" value="1"/>
</dbReference>
<feature type="domain" description="Homeobox" evidence="14">
    <location>
        <begin position="860"/>
        <end position="920"/>
    </location>
</feature>
<keyword evidence="13" id="KW-1133">Transmembrane helix</keyword>
<feature type="transmembrane region" description="Helical" evidence="13">
    <location>
        <begin position="161"/>
        <end position="187"/>
    </location>
</feature>
<dbReference type="PROSITE" id="PS00344">
    <property type="entry name" value="GATA_ZN_FINGER_1"/>
    <property type="match status" value="1"/>
</dbReference>
<evidence type="ECO:0000256" key="2">
    <source>
        <dbReference type="ARBA" id="ARBA00008190"/>
    </source>
</evidence>
<evidence type="ECO:0000256" key="12">
    <source>
        <dbReference type="SAM" id="MobiDB-lite"/>
    </source>
</evidence>
<comment type="similarity">
    <text evidence="2 11">Belongs to the CUT homeobox family.</text>
</comment>
<feature type="region of interest" description="Disordered" evidence="12">
    <location>
        <begin position="846"/>
        <end position="867"/>
    </location>
</feature>
<keyword evidence="8" id="KW-0863">Zinc-finger</keyword>
<dbReference type="CDD" id="cd22150">
    <property type="entry name" value="F-box_CeFBXA-like"/>
    <property type="match status" value="1"/>
</dbReference>
<dbReference type="EMBL" id="DS268476">
    <property type="protein sequence ID" value="EFP08808.1"/>
    <property type="molecule type" value="Genomic_DNA"/>
</dbReference>
<evidence type="ECO:0000313" key="19">
    <source>
        <dbReference type="Proteomes" id="UP000008281"/>
    </source>
</evidence>
<keyword evidence="13" id="KW-0812">Transmembrane</keyword>
<feature type="domain" description="CUT" evidence="17">
    <location>
        <begin position="765"/>
        <end position="851"/>
    </location>
</feature>
<dbReference type="PROSITE" id="PS51042">
    <property type="entry name" value="CUT"/>
    <property type="match status" value="1"/>
</dbReference>
<dbReference type="SMART" id="SM00256">
    <property type="entry name" value="FBOX"/>
    <property type="match status" value="1"/>
</dbReference>
<dbReference type="InterPro" id="IPR051649">
    <property type="entry name" value="CUT_Homeobox"/>
</dbReference>
<evidence type="ECO:0000256" key="10">
    <source>
        <dbReference type="RuleBase" id="RU000682"/>
    </source>
</evidence>
<dbReference type="InterPro" id="IPR001356">
    <property type="entry name" value="HD"/>
</dbReference>
<protein>
    <recommendedName>
        <fullName evidence="11">One cut domain family member</fullName>
    </recommendedName>
</protein>
<keyword evidence="5 9" id="KW-0371">Homeobox</keyword>
<dbReference type="Gene3D" id="3.30.50.10">
    <property type="entry name" value="Erythroid Transcription Factor GATA-1, subunit A"/>
    <property type="match status" value="1"/>
</dbReference>
<feature type="transmembrane region" description="Helical" evidence="13">
    <location>
        <begin position="207"/>
        <end position="240"/>
    </location>
</feature>
<feature type="domain" description="GATA-type" evidence="15">
    <location>
        <begin position="500"/>
        <end position="554"/>
    </location>
</feature>
<evidence type="ECO:0000256" key="4">
    <source>
        <dbReference type="ARBA" id="ARBA00023125"/>
    </source>
</evidence>
<sequence>MLHKPYDYFPLQFVLIKNSEYSFCAWLHSFPMSLNETDTLLDYEYLVKYPNLMFSIFGLVTDLIHLYFCHQTIQKHHIFVFLTVATIADLLQLTIVMIVEIATVVTYIDHKNCIGYVNIADVVFMFFSEGLWALGVSVGGWMIVLAGLLQIFNFKKHVTTVSLVTVAVISIVTVIEFISVLLIFLELPYSECDREDLFMKYIMENQALFFSIMIIIDMFLELFKNLVLVLLGLFMLFKLIRKMENIQKKIMIKLMFWLIILNLLLEFLSLGTKHLLEKRLEDVLTPTQKSAQLPAEISRLFKVVGACIRPFLILTLSAEYQNTVKSFFQLTPAVTKQELSSSSISDIWICEDAPCLSSWWRVYKEPEYSVLYPFSLVTMDPLSYPFPTYNVDYSSTPTYSGYYPNTDYWNWVNYYYQNGLSYDQPTSSGYSFMTSPSTYTMSTPSTSSESDSTATSSPMLSMTPPFYPMPTATSAITSDSHAAPLLTMTPPTTTTPHRSQGSPKKCFNCFATETCQWRNVRSENGILCNACFIYQRKYKKTRPVTAVEKYRYKKVHKQSNKAHRQTDTCSTRLNSMYRPYYSDSLWRNESSYNTNSQLTTTTRCPDDVKDREPMYQMMAPYPVFYGIPYPMLPDTTPQYGEMAPYPTPQEDDLESIDIEKRVVVMTPDPTMAPYPDSYDMPYPTPQYAEMAPYPMVPQKPTRFPKKTAEPDMTPYPETQEDDLETFDIESEEKVVVPKKPKAQDGSKTTVPTPYDPSGPLDPSVHLNAPTPDYIDTKRLCDTVCSLLKKHSISQTLFAHVVAHRRQGTMSDLLRNPRCWFKMKSGRDVYRRMYNWVRMKEHERLEILDRDTPPSPPKKKEGEPKARHTFKPEEKAMLQGIFAKNEKPSEAKIKQIADHLGVKYHNIRIYFTNARRRKSHRKLAIFALKNHFRLDEPVFHMATVVRKIRNVFASNPNLMAETQKPDPIALRGFILCEYLQNRPIFNAFNNLCAKFGDDSMDYVEFEFWFMRFVKRDFNLHYDRSKDPKQLTFSELPTDMLGEVVKFLDPKERKIARKVSKTLCNVVDRQKIYYKEIEVFIGSTEKITVAYNKNTVAYKGCPTGSIIELGGYKKSIDKFNYVDLAFNDLAISLKPSRILVKSLRVSIEEKSDVGVINQFLSLIRSIHNGFLVKETLIETANTTLALSILSVFKPGTLETIEMFTAEGKAENHERIVEMEQFKQAKTVLLRRFGIFDPSYLQRFNGFRRFQLVLNTVEPRDIYLLREVLLQSPHFLHGSIITSSVPLDYIKIGEALGSRIVDSVATLYDKIPGTTDTLKITISVYDVLFCRYSQ</sequence>
<dbReference type="SUPFAM" id="SSF46689">
    <property type="entry name" value="Homeodomain-like"/>
    <property type="match status" value="1"/>
</dbReference>
<dbReference type="Pfam" id="PF02376">
    <property type="entry name" value="CUT"/>
    <property type="match status" value="1"/>
</dbReference>
<dbReference type="InterPro" id="IPR041426">
    <property type="entry name" value="Mos1_HTH"/>
</dbReference>
<dbReference type="Pfam" id="PF17906">
    <property type="entry name" value="HTH_48"/>
    <property type="match status" value="1"/>
</dbReference>
<comment type="subcellular location">
    <subcellularLocation>
        <location evidence="1 9 10">Nucleus</location>
    </subcellularLocation>
</comment>
<dbReference type="SMART" id="SM01109">
    <property type="entry name" value="CUT"/>
    <property type="match status" value="1"/>
</dbReference>
<name>E3MTJ6_CAERE</name>
<organism evidence="19">
    <name type="scientific">Caenorhabditis remanei</name>
    <name type="common">Caenorhabditis vulgaris</name>
    <dbReference type="NCBI Taxonomy" id="31234"/>
    <lineage>
        <taxon>Eukaryota</taxon>
        <taxon>Metazoa</taxon>
        <taxon>Ecdysozoa</taxon>
        <taxon>Nematoda</taxon>
        <taxon>Chromadorea</taxon>
        <taxon>Rhabditida</taxon>
        <taxon>Rhabditina</taxon>
        <taxon>Rhabditomorpha</taxon>
        <taxon>Rhabditoidea</taxon>
        <taxon>Rhabditidae</taxon>
        <taxon>Peloderinae</taxon>
        <taxon>Caenorhabditis</taxon>
    </lineage>
</organism>
<keyword evidence="4 9" id="KW-0238">DNA-binding</keyword>
<dbReference type="eggNOG" id="KOG1601">
    <property type="taxonomic scope" value="Eukaryota"/>
</dbReference>